<comment type="caution">
    <text evidence="4">The sequence shown here is derived from an EMBL/GenBank/DDBJ whole genome shotgun (WGS) entry which is preliminary data.</text>
</comment>
<dbReference type="RefSeq" id="WP_254741448.1">
    <property type="nucleotide sequence ID" value="NZ_JANCLU010000008.1"/>
</dbReference>
<dbReference type="Pfam" id="PF13649">
    <property type="entry name" value="Methyltransf_25"/>
    <property type="match status" value="1"/>
</dbReference>
<dbReference type="InterPro" id="IPR041698">
    <property type="entry name" value="Methyltransf_25"/>
</dbReference>
<reference evidence="4 5" key="1">
    <citation type="submission" date="2022-07" db="EMBL/GenBank/DDBJ databases">
        <authorList>
            <person name="Li W.-J."/>
            <person name="Deng Q.-Q."/>
        </authorList>
    </citation>
    <scope>NUCLEOTIDE SEQUENCE [LARGE SCALE GENOMIC DNA]</scope>
    <source>
        <strain evidence="4 5">SYSU M60028</strain>
    </source>
</reference>
<protein>
    <submittedName>
        <fullName evidence="4">Class I SAM-dependent methyltransferase</fullName>
    </submittedName>
</protein>
<dbReference type="GO" id="GO:0032259">
    <property type="term" value="P:methylation"/>
    <property type="evidence" value="ECO:0007669"/>
    <property type="project" value="UniProtKB-KW"/>
</dbReference>
<feature type="domain" description="Methyltransferase" evidence="3">
    <location>
        <begin position="137"/>
        <end position="232"/>
    </location>
</feature>
<dbReference type="SUPFAM" id="SSF53335">
    <property type="entry name" value="S-adenosyl-L-methionine-dependent methyltransferases"/>
    <property type="match status" value="1"/>
</dbReference>
<dbReference type="PANTHER" id="PTHR44942">
    <property type="entry name" value="METHYLTRANSF_11 DOMAIN-CONTAINING PROTEIN"/>
    <property type="match status" value="1"/>
</dbReference>
<evidence type="ECO:0000256" key="1">
    <source>
        <dbReference type="ARBA" id="ARBA00022603"/>
    </source>
</evidence>
<proteinExistence type="predicted"/>
<dbReference type="Gene3D" id="3.40.50.150">
    <property type="entry name" value="Vaccinia Virus protein VP39"/>
    <property type="match status" value="1"/>
</dbReference>
<dbReference type="GO" id="GO:0008168">
    <property type="term" value="F:methyltransferase activity"/>
    <property type="evidence" value="ECO:0007669"/>
    <property type="project" value="UniProtKB-KW"/>
</dbReference>
<dbReference type="Proteomes" id="UP001205890">
    <property type="component" value="Unassembled WGS sequence"/>
</dbReference>
<name>A0ABT1LBQ8_9HYPH</name>
<sequence>MSAEARLRHIVATGLDEGLSPPLLLMRLIIAAEHETDVEAALTADPRAGAPLRLWRERPGAWDVVRGVLDHADHAATAEAGDPVRRWAETFDRVASVSPEAAVALYSLGDAALLEAAGGEIVGWLDSRGLLDPATTVIDLGCGMGRVARLLAPRVDAVLGLDVSRRLLRHARAVAQDAPNLLFALHAGRDLACVRDGAADLVLAVDVMPYLVSAGLAAAHVADAFRALRPGGALVVMNWSYRGDPDLDLQEAEAAAAAAGFTRGACVRPFSLWDGRVFHWARPR</sequence>
<dbReference type="InterPro" id="IPR051052">
    <property type="entry name" value="Diverse_substrate_MTase"/>
</dbReference>
<accession>A0ABT1LBQ8</accession>
<evidence type="ECO:0000256" key="2">
    <source>
        <dbReference type="ARBA" id="ARBA00022679"/>
    </source>
</evidence>
<dbReference type="EMBL" id="JANCLU010000008">
    <property type="protein sequence ID" value="MCP8938926.1"/>
    <property type="molecule type" value="Genomic_DNA"/>
</dbReference>
<dbReference type="PANTHER" id="PTHR44942:SF4">
    <property type="entry name" value="METHYLTRANSFERASE TYPE 11 DOMAIN-CONTAINING PROTEIN"/>
    <property type="match status" value="1"/>
</dbReference>
<gene>
    <name evidence="4" type="ORF">NK718_10400</name>
</gene>
<keyword evidence="5" id="KW-1185">Reference proteome</keyword>
<evidence type="ECO:0000259" key="3">
    <source>
        <dbReference type="Pfam" id="PF13649"/>
    </source>
</evidence>
<evidence type="ECO:0000313" key="4">
    <source>
        <dbReference type="EMBL" id="MCP8938926.1"/>
    </source>
</evidence>
<keyword evidence="1 4" id="KW-0489">Methyltransferase</keyword>
<dbReference type="InterPro" id="IPR029063">
    <property type="entry name" value="SAM-dependent_MTases_sf"/>
</dbReference>
<organism evidence="4 5">
    <name type="scientific">Alsobacter ponti</name>
    <dbReference type="NCBI Taxonomy" id="2962936"/>
    <lineage>
        <taxon>Bacteria</taxon>
        <taxon>Pseudomonadati</taxon>
        <taxon>Pseudomonadota</taxon>
        <taxon>Alphaproteobacteria</taxon>
        <taxon>Hyphomicrobiales</taxon>
        <taxon>Alsobacteraceae</taxon>
        <taxon>Alsobacter</taxon>
    </lineage>
</organism>
<dbReference type="CDD" id="cd02440">
    <property type="entry name" value="AdoMet_MTases"/>
    <property type="match status" value="1"/>
</dbReference>
<evidence type="ECO:0000313" key="5">
    <source>
        <dbReference type="Proteomes" id="UP001205890"/>
    </source>
</evidence>
<keyword evidence="2" id="KW-0808">Transferase</keyword>